<protein>
    <submittedName>
        <fullName evidence="3">Uncharacterized protein</fullName>
    </submittedName>
</protein>
<dbReference type="GO" id="GO:0009244">
    <property type="term" value="P:lipopolysaccharide core region biosynthetic process"/>
    <property type="evidence" value="ECO:0007669"/>
    <property type="project" value="TreeGrafter"/>
</dbReference>
<keyword evidence="2" id="KW-0808">Transferase</keyword>
<evidence type="ECO:0000256" key="1">
    <source>
        <dbReference type="ARBA" id="ARBA00022676"/>
    </source>
</evidence>
<sequence length="341" mass="40116">MYFLNPKIWKFKFQKLAYTWQALKAYSKIWQDIQKQKSANPDKQFIGILLAEHLGDIVAATPILKELKAKYPSAHISWIVKPAYACLLDNNPFLDQIIKEKNLLTSIWLTKKNPFDHLYNLHLNQLRYDNFYKIWLENPQADNLGLTYKNYLNKYTLLEMFSRLAGLALKEEAPKLYPSLQKKQIEHEYWIIHRKSNSDEKDWKDEKWMDLLPKIWEKFDVQIVEIGTENGLEIKDKRFISLVGKSDLPISMQWIQHASFYIGVDSGPAHIANAFEIPGFIICGKYKNFEEYMVYSGAYLKQDIATVFFKDGKVPAEHTVDEIFKNIEKTYLKSQVEMLEQ</sequence>
<dbReference type="AlphaFoldDB" id="A0A437PU90"/>
<evidence type="ECO:0000313" key="4">
    <source>
        <dbReference type="Proteomes" id="UP000282832"/>
    </source>
</evidence>
<dbReference type="PANTHER" id="PTHR30160">
    <property type="entry name" value="TETRAACYLDISACCHARIDE 4'-KINASE-RELATED"/>
    <property type="match status" value="1"/>
</dbReference>
<gene>
    <name evidence="3" type="ORF">EOJ36_05245</name>
</gene>
<dbReference type="EMBL" id="SACY01000002">
    <property type="protein sequence ID" value="RVU25825.1"/>
    <property type="molecule type" value="Genomic_DNA"/>
</dbReference>
<dbReference type="GO" id="GO:0008713">
    <property type="term" value="F:ADP-heptose-lipopolysaccharide heptosyltransferase activity"/>
    <property type="evidence" value="ECO:0007669"/>
    <property type="project" value="TreeGrafter"/>
</dbReference>
<dbReference type="InterPro" id="IPR002201">
    <property type="entry name" value="Glyco_trans_9"/>
</dbReference>
<evidence type="ECO:0000256" key="2">
    <source>
        <dbReference type="ARBA" id="ARBA00022679"/>
    </source>
</evidence>
<organism evidence="3 4">
    <name type="scientific">Sandaracinomonas limnophila</name>
    <dbReference type="NCBI Taxonomy" id="1862386"/>
    <lineage>
        <taxon>Bacteria</taxon>
        <taxon>Pseudomonadati</taxon>
        <taxon>Bacteroidota</taxon>
        <taxon>Cytophagia</taxon>
        <taxon>Cytophagales</taxon>
        <taxon>Flectobacillaceae</taxon>
        <taxon>Sandaracinomonas</taxon>
    </lineage>
</organism>
<name>A0A437PU90_9BACT</name>
<dbReference type="SUPFAM" id="SSF53756">
    <property type="entry name" value="UDP-Glycosyltransferase/glycogen phosphorylase"/>
    <property type="match status" value="1"/>
</dbReference>
<proteinExistence type="predicted"/>
<keyword evidence="4" id="KW-1185">Reference proteome</keyword>
<dbReference type="InterPro" id="IPR051199">
    <property type="entry name" value="LPS_LOS_Heptosyltrfase"/>
</dbReference>
<dbReference type="GO" id="GO:0005829">
    <property type="term" value="C:cytosol"/>
    <property type="evidence" value="ECO:0007669"/>
    <property type="project" value="TreeGrafter"/>
</dbReference>
<dbReference type="Proteomes" id="UP000282832">
    <property type="component" value="Unassembled WGS sequence"/>
</dbReference>
<dbReference type="CDD" id="cd03789">
    <property type="entry name" value="GT9_LPS_heptosyltransferase"/>
    <property type="match status" value="1"/>
</dbReference>
<keyword evidence="1" id="KW-0328">Glycosyltransferase</keyword>
<comment type="caution">
    <text evidence="3">The sequence shown here is derived from an EMBL/GenBank/DDBJ whole genome shotgun (WGS) entry which is preliminary data.</text>
</comment>
<dbReference type="Pfam" id="PF01075">
    <property type="entry name" value="Glyco_transf_9"/>
    <property type="match status" value="1"/>
</dbReference>
<dbReference type="OrthoDB" id="642366at2"/>
<reference evidence="3 4" key="1">
    <citation type="submission" date="2019-01" db="EMBL/GenBank/DDBJ databases">
        <authorList>
            <person name="Chen W.-M."/>
        </authorList>
    </citation>
    <scope>NUCLEOTIDE SEQUENCE [LARGE SCALE GENOMIC DNA]</scope>
    <source>
        <strain evidence="3 4">FSY-15</strain>
    </source>
</reference>
<evidence type="ECO:0000313" key="3">
    <source>
        <dbReference type="EMBL" id="RVU25825.1"/>
    </source>
</evidence>
<dbReference type="Gene3D" id="3.40.50.2000">
    <property type="entry name" value="Glycogen Phosphorylase B"/>
    <property type="match status" value="2"/>
</dbReference>
<accession>A0A437PU90</accession>
<dbReference type="PANTHER" id="PTHR30160:SF1">
    <property type="entry name" value="LIPOPOLYSACCHARIDE 1,2-N-ACETYLGLUCOSAMINETRANSFERASE-RELATED"/>
    <property type="match status" value="1"/>
</dbReference>